<feature type="domain" description="CAP-associated" evidence="1">
    <location>
        <begin position="62"/>
        <end position="203"/>
    </location>
</feature>
<reference evidence="2 3" key="1">
    <citation type="submission" date="2017-05" db="EMBL/GenBank/DDBJ databases">
        <title>The Genome Sequence of Enterococcus faecium 2D5_DIV0622.</title>
        <authorList>
            <consortium name="The Broad Institute Genomics Platform"/>
            <consortium name="The Broad Institute Genomic Center for Infectious Diseases"/>
            <person name="Earl A."/>
            <person name="Manson A."/>
            <person name="Schwartman J."/>
            <person name="Gilmore M."/>
            <person name="Abouelleil A."/>
            <person name="Cao P."/>
            <person name="Chapman S."/>
            <person name="Cusick C."/>
            <person name="Shea T."/>
            <person name="Young S."/>
            <person name="Neafsey D."/>
            <person name="Nusbaum C."/>
            <person name="Birren B."/>
        </authorList>
    </citation>
    <scope>NUCLEOTIDE SEQUENCE [LARGE SCALE GENOMIC DNA]</scope>
    <source>
        <strain evidence="2 3">2D5_DIV0622</strain>
    </source>
</reference>
<dbReference type="InterPro" id="IPR029410">
    <property type="entry name" value="CAP_assoc"/>
</dbReference>
<accession>A0A200I441</accession>
<protein>
    <recommendedName>
        <fullName evidence="1">CAP-associated domain-containing protein</fullName>
    </recommendedName>
</protein>
<name>A0A200I441_9ENTE</name>
<dbReference type="RefSeq" id="WP_047342476.1">
    <property type="nucleotide sequence ID" value="NZ_LDEC01000016.1"/>
</dbReference>
<sequence>MKYRKLSFMIIFISVLLAVYLQPIFYPIKTEINSQSNTIKLKQPRPQQNAENIAADIYAQMIGRDINTIREKLPKELQNVDTGYGYTEYLFANQHQNFDLLTNHNGKIQELTVFGNKGKVGNHFHLGMDLEDLISQAVISSSLSIKMQDKEYQFELSEEDMNYRPFISYNNQVYAICYFHPITGKLFAIRYLDAHYLLKVAPYQLIKGQYETYNNENRLANWEALSVQKANYFLTLFSRLDEKKYQIDDSESASVANEALAQFEQSPEKVLSTARILQLKEMRTQRTEPFFTFTTDEMKHLTDSLQLENVRGIFLAPSIDCMDVALQLQTNPILHNKLTNNQSKVLSIAFHKQDMLVLILDEG</sequence>
<evidence type="ECO:0000313" key="2">
    <source>
        <dbReference type="EMBL" id="OUZ19057.1"/>
    </source>
</evidence>
<dbReference type="EMBL" id="NIBL01000001">
    <property type="protein sequence ID" value="OUZ19057.1"/>
    <property type="molecule type" value="Genomic_DNA"/>
</dbReference>
<dbReference type="Pfam" id="PF14504">
    <property type="entry name" value="CAP_assoc_N"/>
    <property type="match status" value="1"/>
</dbReference>
<gene>
    <name evidence="2" type="ORF">A5869_000706</name>
</gene>
<organism evidence="2 3">
    <name type="scientific">Enterococcus cecorum</name>
    <dbReference type="NCBI Taxonomy" id="44008"/>
    <lineage>
        <taxon>Bacteria</taxon>
        <taxon>Bacillati</taxon>
        <taxon>Bacillota</taxon>
        <taxon>Bacilli</taxon>
        <taxon>Lactobacillales</taxon>
        <taxon>Enterococcaceae</taxon>
        <taxon>Enterococcus</taxon>
    </lineage>
</organism>
<proteinExistence type="predicted"/>
<comment type="caution">
    <text evidence="2">The sequence shown here is derived from an EMBL/GenBank/DDBJ whole genome shotgun (WGS) entry which is preliminary data.</text>
</comment>
<dbReference type="Gene3D" id="3.40.33.10">
    <property type="entry name" value="CAP"/>
    <property type="match status" value="1"/>
</dbReference>
<dbReference type="Proteomes" id="UP000196503">
    <property type="component" value="Unassembled WGS sequence"/>
</dbReference>
<evidence type="ECO:0000259" key="1">
    <source>
        <dbReference type="Pfam" id="PF14504"/>
    </source>
</evidence>
<dbReference type="InterPro" id="IPR035940">
    <property type="entry name" value="CAP_sf"/>
</dbReference>
<evidence type="ECO:0000313" key="3">
    <source>
        <dbReference type="Proteomes" id="UP000196503"/>
    </source>
</evidence>
<dbReference type="AlphaFoldDB" id="A0A200I441"/>